<dbReference type="AlphaFoldDB" id="A0A2G2WEH5"/>
<keyword evidence="2" id="KW-1185">Reference proteome</keyword>
<reference evidence="2" key="2">
    <citation type="journal article" date="2017" name="J. Anim. Genet.">
        <title>Multiple reference genome sequences of hot pepper reveal the massive evolution of plant disease resistance genes by retroduplication.</title>
        <authorList>
            <person name="Kim S."/>
            <person name="Park J."/>
            <person name="Yeom S.-I."/>
            <person name="Kim Y.-M."/>
            <person name="Seo E."/>
            <person name="Kim K.-T."/>
            <person name="Kim M.-S."/>
            <person name="Lee J.M."/>
            <person name="Cheong K."/>
            <person name="Shin H.-S."/>
            <person name="Kim S.-B."/>
            <person name="Han K."/>
            <person name="Lee J."/>
            <person name="Park M."/>
            <person name="Lee H.-A."/>
            <person name="Lee H.-Y."/>
            <person name="Lee Y."/>
            <person name="Oh S."/>
            <person name="Lee J.H."/>
            <person name="Choi E."/>
            <person name="Choi E."/>
            <person name="Lee S.E."/>
            <person name="Jeon J."/>
            <person name="Kim H."/>
            <person name="Choi G."/>
            <person name="Song H."/>
            <person name="Lee J."/>
            <person name="Lee S.-C."/>
            <person name="Kwon J.-K."/>
            <person name="Lee H.-Y."/>
            <person name="Koo N."/>
            <person name="Hong Y."/>
            <person name="Kim R.W."/>
            <person name="Kang W.-H."/>
            <person name="Huh J.H."/>
            <person name="Kang B.-C."/>
            <person name="Yang T.-J."/>
            <person name="Lee Y.-H."/>
            <person name="Bennetzen J.L."/>
            <person name="Choi D."/>
        </authorList>
    </citation>
    <scope>NUCLEOTIDE SEQUENCE [LARGE SCALE GENOMIC DNA]</scope>
    <source>
        <strain evidence="2">cv. PBC81</strain>
    </source>
</reference>
<comment type="caution">
    <text evidence="1">The sequence shown here is derived from an EMBL/GenBank/DDBJ whole genome shotgun (WGS) entry which is preliminary data.</text>
</comment>
<organism evidence="1 2">
    <name type="scientific">Capsicum baccatum</name>
    <name type="common">Peruvian pepper</name>
    <dbReference type="NCBI Taxonomy" id="33114"/>
    <lineage>
        <taxon>Eukaryota</taxon>
        <taxon>Viridiplantae</taxon>
        <taxon>Streptophyta</taxon>
        <taxon>Embryophyta</taxon>
        <taxon>Tracheophyta</taxon>
        <taxon>Spermatophyta</taxon>
        <taxon>Magnoliopsida</taxon>
        <taxon>eudicotyledons</taxon>
        <taxon>Gunneridae</taxon>
        <taxon>Pentapetalae</taxon>
        <taxon>asterids</taxon>
        <taxon>lamiids</taxon>
        <taxon>Solanales</taxon>
        <taxon>Solanaceae</taxon>
        <taxon>Solanoideae</taxon>
        <taxon>Capsiceae</taxon>
        <taxon>Capsicum</taxon>
    </lineage>
</organism>
<name>A0A2G2WEH5_CAPBA</name>
<reference evidence="1 2" key="1">
    <citation type="journal article" date="2017" name="Genome Biol.">
        <title>New reference genome sequences of hot pepper reveal the massive evolution of plant disease-resistance genes by retroduplication.</title>
        <authorList>
            <person name="Kim S."/>
            <person name="Park J."/>
            <person name="Yeom S.I."/>
            <person name="Kim Y.M."/>
            <person name="Seo E."/>
            <person name="Kim K.T."/>
            <person name="Kim M.S."/>
            <person name="Lee J.M."/>
            <person name="Cheong K."/>
            <person name="Shin H.S."/>
            <person name="Kim S.B."/>
            <person name="Han K."/>
            <person name="Lee J."/>
            <person name="Park M."/>
            <person name="Lee H.A."/>
            <person name="Lee H.Y."/>
            <person name="Lee Y."/>
            <person name="Oh S."/>
            <person name="Lee J.H."/>
            <person name="Choi E."/>
            <person name="Choi E."/>
            <person name="Lee S.E."/>
            <person name="Jeon J."/>
            <person name="Kim H."/>
            <person name="Choi G."/>
            <person name="Song H."/>
            <person name="Lee J."/>
            <person name="Lee S.C."/>
            <person name="Kwon J.K."/>
            <person name="Lee H.Y."/>
            <person name="Koo N."/>
            <person name="Hong Y."/>
            <person name="Kim R.W."/>
            <person name="Kang W.H."/>
            <person name="Huh J.H."/>
            <person name="Kang B.C."/>
            <person name="Yang T.J."/>
            <person name="Lee Y.H."/>
            <person name="Bennetzen J.L."/>
            <person name="Choi D."/>
        </authorList>
    </citation>
    <scope>NUCLEOTIDE SEQUENCE [LARGE SCALE GENOMIC DNA]</scope>
    <source>
        <strain evidence="2">cv. PBC81</strain>
    </source>
</reference>
<evidence type="ECO:0000313" key="1">
    <source>
        <dbReference type="EMBL" id="PHT43645.1"/>
    </source>
</evidence>
<dbReference type="Proteomes" id="UP000224567">
    <property type="component" value="Unassembled WGS sequence"/>
</dbReference>
<accession>A0A2G2WEH5</accession>
<protein>
    <submittedName>
        <fullName evidence="1">Uncharacterized protein</fullName>
    </submittedName>
</protein>
<proteinExistence type="predicted"/>
<sequence length="81" mass="8966">MFMKSLTPNKTLENITSTKTGSSTNTVMPSVNDVNYLLKNIEVGDDVSADIKHYCFGSRNVITHTFILKILLMISLQLTAS</sequence>
<dbReference type="EMBL" id="MLFT02000007">
    <property type="protein sequence ID" value="PHT43645.1"/>
    <property type="molecule type" value="Genomic_DNA"/>
</dbReference>
<evidence type="ECO:0000313" key="2">
    <source>
        <dbReference type="Proteomes" id="UP000224567"/>
    </source>
</evidence>
<gene>
    <name evidence="1" type="ORF">CQW23_17670</name>
</gene>